<dbReference type="PANTHER" id="PTHR12260">
    <property type="entry name" value="DAMAGE-CONTROL PHOSPHATASE ARMT1"/>
    <property type="match status" value="1"/>
</dbReference>
<dbReference type="Proteomes" id="UP000031501">
    <property type="component" value="Chromosome"/>
</dbReference>
<comment type="similarity">
    <text evidence="3">Belongs to the damage-control phosphatase family. Sugar phosphate phosphatase III subfamily.</text>
</comment>
<evidence type="ECO:0000313" key="10">
    <source>
        <dbReference type="Proteomes" id="UP000031501"/>
    </source>
</evidence>
<evidence type="ECO:0000256" key="7">
    <source>
        <dbReference type="ARBA" id="ARBA00048809"/>
    </source>
</evidence>
<dbReference type="InterPro" id="IPR036075">
    <property type="entry name" value="ARMT-1-like_metal-bd_sf"/>
</dbReference>
<evidence type="ECO:0000256" key="5">
    <source>
        <dbReference type="ARBA" id="ARBA00022801"/>
    </source>
</evidence>
<keyword evidence="10" id="KW-1185">Reference proteome</keyword>
<dbReference type="PANTHER" id="PTHR12260:SF6">
    <property type="entry name" value="DAMAGE-CONTROL PHOSPHATASE ARMT1"/>
    <property type="match status" value="1"/>
</dbReference>
<dbReference type="STRING" id="1355015.LK06_029630"/>
<evidence type="ECO:0000256" key="2">
    <source>
        <dbReference type="ARBA" id="ARBA00001936"/>
    </source>
</evidence>
<feature type="domain" description="Damage-control phosphatase ARMT1-like metal-binding" evidence="8">
    <location>
        <begin position="7"/>
        <end position="87"/>
    </location>
</feature>
<keyword evidence="6" id="KW-0464">Manganese</keyword>
<dbReference type="AlphaFoldDB" id="A0A221P612"/>
<evidence type="ECO:0000256" key="6">
    <source>
        <dbReference type="ARBA" id="ARBA00023211"/>
    </source>
</evidence>
<reference evidence="9 10" key="1">
    <citation type="submission" date="2017-07" db="EMBL/GenBank/DDBJ databases">
        <title>Genome sequence of Streptomyces pluripotens MUSC 137T.</title>
        <authorList>
            <person name="Ser H.-L."/>
            <person name="Lee L.-H."/>
        </authorList>
    </citation>
    <scope>NUCLEOTIDE SEQUENCE [LARGE SCALE GENOMIC DNA]</scope>
    <source>
        <strain evidence="9 10">MUSC 137</strain>
    </source>
</reference>
<dbReference type="InterPro" id="IPR039763">
    <property type="entry name" value="ARMT1"/>
</dbReference>
<evidence type="ECO:0000313" key="9">
    <source>
        <dbReference type="EMBL" id="ASN27699.1"/>
    </source>
</evidence>
<keyword evidence="5" id="KW-0378">Hydrolase</keyword>
<dbReference type="InterPro" id="IPR002791">
    <property type="entry name" value="ARMT1-like_metal-bd"/>
</dbReference>
<organism evidence="9 10">
    <name type="scientific">Streptomyces pluripotens</name>
    <dbReference type="NCBI Taxonomy" id="1355015"/>
    <lineage>
        <taxon>Bacteria</taxon>
        <taxon>Bacillati</taxon>
        <taxon>Actinomycetota</taxon>
        <taxon>Actinomycetes</taxon>
        <taxon>Kitasatosporales</taxon>
        <taxon>Streptomycetaceae</taxon>
        <taxon>Streptomyces</taxon>
    </lineage>
</organism>
<comment type="catalytic activity">
    <reaction evidence="1">
        <text>beta-D-fructose 1-phosphate + H2O = D-fructose + phosphate</text>
        <dbReference type="Rhea" id="RHEA:35603"/>
        <dbReference type="ChEBI" id="CHEBI:15377"/>
        <dbReference type="ChEBI" id="CHEBI:37721"/>
        <dbReference type="ChEBI" id="CHEBI:43474"/>
        <dbReference type="ChEBI" id="CHEBI:138881"/>
    </reaction>
</comment>
<evidence type="ECO:0000256" key="3">
    <source>
        <dbReference type="ARBA" id="ARBA00009519"/>
    </source>
</evidence>
<dbReference type="KEGG" id="splu:LK06_029630"/>
<dbReference type="GO" id="GO:0016791">
    <property type="term" value="F:phosphatase activity"/>
    <property type="evidence" value="ECO:0007669"/>
    <property type="project" value="TreeGrafter"/>
</dbReference>
<dbReference type="EMBL" id="CP022433">
    <property type="protein sequence ID" value="ASN27699.1"/>
    <property type="molecule type" value="Genomic_DNA"/>
</dbReference>
<dbReference type="Pfam" id="PF01937">
    <property type="entry name" value="ARMT1-like_dom"/>
    <property type="match status" value="1"/>
</dbReference>
<dbReference type="OrthoDB" id="146189at2"/>
<accession>A0A221P612</accession>
<dbReference type="GO" id="GO:0006974">
    <property type="term" value="P:DNA damage response"/>
    <property type="evidence" value="ECO:0007669"/>
    <property type="project" value="TreeGrafter"/>
</dbReference>
<gene>
    <name evidence="9" type="ORF">LK07_30825</name>
</gene>
<name>A0A221P612_9ACTN</name>
<comment type="catalytic activity">
    <reaction evidence="7">
        <text>beta-D-fructose 6-phosphate = dihydroxyacetone + D-glyceraldehyde 3-phosphate</text>
        <dbReference type="Rhea" id="RHEA:28002"/>
        <dbReference type="ChEBI" id="CHEBI:16016"/>
        <dbReference type="ChEBI" id="CHEBI:57634"/>
        <dbReference type="ChEBI" id="CHEBI:59776"/>
    </reaction>
</comment>
<evidence type="ECO:0000259" key="8">
    <source>
        <dbReference type="Pfam" id="PF01937"/>
    </source>
</evidence>
<protein>
    <submittedName>
        <fullName evidence="9">DUF89 domain-containing protein</fullName>
    </submittedName>
</protein>
<dbReference type="SUPFAM" id="SSF111321">
    <property type="entry name" value="AF1104-like"/>
    <property type="match status" value="1"/>
</dbReference>
<evidence type="ECO:0000256" key="1">
    <source>
        <dbReference type="ARBA" id="ARBA00001326"/>
    </source>
</evidence>
<dbReference type="GO" id="GO:0046872">
    <property type="term" value="F:metal ion binding"/>
    <property type="evidence" value="ECO:0007669"/>
    <property type="project" value="UniProtKB-KW"/>
</dbReference>
<keyword evidence="4" id="KW-0479">Metal-binding</keyword>
<comment type="cofactor">
    <cofactor evidence="2">
        <name>Mn(2+)</name>
        <dbReference type="ChEBI" id="CHEBI:29035"/>
    </cofactor>
</comment>
<sequence>MAGRGLEVRTHPFFCVRLPYQEMPADLRTEFEGVSLTVVEGGLKHRRLVGGRPWDTTTPLARLTASFSGASRRFRTRKSDVVIGLGQKTLDALQRSGTAWRTNGTHVLIQVRRWGNPPGRAAPR</sequence>
<proteinExistence type="inferred from homology"/>
<evidence type="ECO:0000256" key="4">
    <source>
        <dbReference type="ARBA" id="ARBA00022723"/>
    </source>
</evidence>